<dbReference type="AlphaFoldDB" id="A0A0F9EJF6"/>
<name>A0A0F9EJF6_9ZZZZ</name>
<accession>A0A0F9EJF6</accession>
<dbReference type="EMBL" id="LAZR01034533">
    <property type="protein sequence ID" value="KKL45035.1"/>
    <property type="molecule type" value="Genomic_DNA"/>
</dbReference>
<protein>
    <submittedName>
        <fullName evidence="1">Uncharacterized protein</fullName>
    </submittedName>
</protein>
<gene>
    <name evidence="1" type="ORF">LCGC14_2359680</name>
</gene>
<evidence type="ECO:0000313" key="1">
    <source>
        <dbReference type="EMBL" id="KKL45035.1"/>
    </source>
</evidence>
<feature type="non-terminal residue" evidence="1">
    <location>
        <position position="1"/>
    </location>
</feature>
<proteinExistence type="predicted"/>
<reference evidence="1" key="1">
    <citation type="journal article" date="2015" name="Nature">
        <title>Complex archaea that bridge the gap between prokaryotes and eukaryotes.</title>
        <authorList>
            <person name="Spang A."/>
            <person name="Saw J.H."/>
            <person name="Jorgensen S.L."/>
            <person name="Zaremba-Niedzwiedzka K."/>
            <person name="Martijn J."/>
            <person name="Lind A.E."/>
            <person name="van Eijk R."/>
            <person name="Schleper C."/>
            <person name="Guy L."/>
            <person name="Ettema T.J."/>
        </authorList>
    </citation>
    <scope>NUCLEOTIDE SEQUENCE</scope>
</reference>
<sequence>IGVRQIELSQEGSAMGSMVVECICAEV</sequence>
<organism evidence="1">
    <name type="scientific">marine sediment metagenome</name>
    <dbReference type="NCBI Taxonomy" id="412755"/>
    <lineage>
        <taxon>unclassified sequences</taxon>
        <taxon>metagenomes</taxon>
        <taxon>ecological metagenomes</taxon>
    </lineage>
</organism>
<comment type="caution">
    <text evidence="1">The sequence shown here is derived from an EMBL/GenBank/DDBJ whole genome shotgun (WGS) entry which is preliminary data.</text>
</comment>